<evidence type="ECO:0000313" key="2">
    <source>
        <dbReference type="EMBL" id="SFI50171.1"/>
    </source>
</evidence>
<dbReference type="PROSITE" id="PS51781">
    <property type="entry name" value="SH3B"/>
    <property type="match status" value="1"/>
</dbReference>
<reference evidence="2 3" key="1">
    <citation type="submission" date="2016-10" db="EMBL/GenBank/DDBJ databases">
        <authorList>
            <person name="de Groot N.N."/>
        </authorList>
    </citation>
    <scope>NUCLEOTIDE SEQUENCE [LARGE SCALE GENOMIC DNA]</scope>
    <source>
        <strain evidence="2 3">DSM 26000</strain>
    </source>
</reference>
<dbReference type="Gene3D" id="2.30.30.40">
    <property type="entry name" value="SH3 Domains"/>
    <property type="match status" value="1"/>
</dbReference>
<sequence length="347" mass="40585">MKLAIIFFSFCILNTSCKRQDKEKCSDKVILNKIKKLPAVIKDNIELKKQNKLIVYQIYNDTINNKVYRVVKEAVDDKFHISTLNLYYINEDCNIFLYDTIKDSLSPIIKNQKSMETNSKTVVEFTDLFNDGTNVKFTPNDLNQDKPEIESFKKKLNLYETENPLLEDFDSKNLSTLINNETFFDLQHYTDSSWLQYFITKYKIDGSKLHDLMDEAIRQEDYNAVKILISNHYIISKKDIQTFSETEKDSKDKIAENKTDGYESYLVANSKINQISKILYIKLSTNHIQDPDGYTNLRKEKNSTSEILQKINTGEKIEVLDNFGDWFLVKTKEGKEGYVYKSRIKSN</sequence>
<dbReference type="STRING" id="1125876.SAMN05443292_2736"/>
<protein>
    <submittedName>
        <fullName evidence="2">SH3 domain-containing protein</fullName>
    </submittedName>
</protein>
<dbReference type="Pfam" id="PF08239">
    <property type="entry name" value="SH3_3"/>
    <property type="match status" value="1"/>
</dbReference>
<dbReference type="RefSeq" id="WP_143093397.1">
    <property type="nucleotide sequence ID" value="NZ_FOQT01000005.1"/>
</dbReference>
<feature type="domain" description="SH3b" evidence="1">
    <location>
        <begin position="284"/>
        <end position="347"/>
    </location>
</feature>
<proteinExistence type="predicted"/>
<dbReference type="Proteomes" id="UP000198931">
    <property type="component" value="Unassembled WGS sequence"/>
</dbReference>
<organism evidence="2 3">
    <name type="scientific">Halpernia frigidisoli</name>
    <dbReference type="NCBI Taxonomy" id="1125876"/>
    <lineage>
        <taxon>Bacteria</taxon>
        <taxon>Pseudomonadati</taxon>
        <taxon>Bacteroidota</taxon>
        <taxon>Flavobacteriia</taxon>
        <taxon>Flavobacteriales</taxon>
        <taxon>Weeksellaceae</taxon>
        <taxon>Chryseobacterium group</taxon>
        <taxon>Halpernia</taxon>
    </lineage>
</organism>
<gene>
    <name evidence="2" type="ORF">SAMN05443292_2736</name>
</gene>
<evidence type="ECO:0000313" key="3">
    <source>
        <dbReference type="Proteomes" id="UP000198931"/>
    </source>
</evidence>
<keyword evidence="3" id="KW-1185">Reference proteome</keyword>
<dbReference type="InterPro" id="IPR003646">
    <property type="entry name" value="SH3-like_bac-type"/>
</dbReference>
<dbReference type="EMBL" id="FOQT01000005">
    <property type="protein sequence ID" value="SFI50171.1"/>
    <property type="molecule type" value="Genomic_DNA"/>
</dbReference>
<dbReference type="AlphaFoldDB" id="A0A1I3IQD1"/>
<evidence type="ECO:0000259" key="1">
    <source>
        <dbReference type="PROSITE" id="PS51781"/>
    </source>
</evidence>
<name>A0A1I3IQD1_9FLAO</name>
<accession>A0A1I3IQD1</accession>
<dbReference type="OrthoDB" id="7054664at2"/>